<dbReference type="EMBL" id="DAEPXK010000022">
    <property type="protein sequence ID" value="HBH1542751.1"/>
    <property type="molecule type" value="Genomic_DNA"/>
</dbReference>
<dbReference type="EMBL" id="LK932471">
    <property type="protein sequence ID" value="CDS83724.1"/>
    <property type="molecule type" value="Genomic_DNA"/>
</dbReference>
<evidence type="ECO:0000313" key="7">
    <source>
        <dbReference type="Proteomes" id="UP000189137"/>
    </source>
</evidence>
<keyword evidence="4" id="KW-0413">Isomerase</keyword>
<evidence type="ECO:0000259" key="1">
    <source>
        <dbReference type="Pfam" id="PF01261"/>
    </source>
</evidence>
<dbReference type="SUPFAM" id="SSF51658">
    <property type="entry name" value="Xylose isomerase-like"/>
    <property type="match status" value="1"/>
</dbReference>
<accession>A0A069AUZ7</accession>
<dbReference type="Proteomes" id="UP000878956">
    <property type="component" value="Unassembled WGS sequence"/>
</dbReference>
<dbReference type="InterPro" id="IPR013022">
    <property type="entry name" value="Xyl_isomerase-like_TIM-brl"/>
</dbReference>
<gene>
    <name evidence="4" type="ORF">BN1095_750008</name>
    <name evidence="2" type="ORF">BN1096_210043</name>
    <name evidence="3" type="ORF">BN1097_200006</name>
    <name evidence="5" type="ORF">KRM00_002241</name>
    <name evidence="6" type="ORF">SAMEA3375112_03112</name>
</gene>
<dbReference type="Proteomes" id="UP000189137">
    <property type="component" value="Unassembled WGS sequence"/>
</dbReference>
<dbReference type="GO" id="GO:0016853">
    <property type="term" value="F:isomerase activity"/>
    <property type="evidence" value="ECO:0007669"/>
    <property type="project" value="UniProtKB-KW"/>
</dbReference>
<dbReference type="EMBL" id="FUPS01000012">
    <property type="protein sequence ID" value="SJS89411.1"/>
    <property type="molecule type" value="Genomic_DNA"/>
</dbReference>
<reference evidence="6 7" key="2">
    <citation type="submission" date="2017-02" db="EMBL/GenBank/DDBJ databases">
        <authorList>
            <consortium name="Pathogen Informatics"/>
        </authorList>
    </citation>
    <scope>NUCLEOTIDE SEQUENCE [LARGE SCALE GENOMIC DNA]</scope>
    <source>
        <strain evidence="6 7">VRECD0157</strain>
    </source>
</reference>
<sequence length="251" mass="28810">MAVGIASLLFNIEEALNICESIKQITHLEIGIDNISECSELCKYKERISKLGLSIGIHLPMELNTCENIEYIRNSWINFIEKIEFELKGFDLRYFNLHLGYVMTNRVRKNRDKYLGNSVDFLDKLNTNSYVCIENTYSKGGDFSNIGNISYDFEYIFKRIKNSKICFCYDTGHCLIDEDAYVKNLKDKIRLIHLSDNDGINDTHVGIGRGILSEEGIKEVLTLDAEYLVLEINYEDIEDTISKLNNIVGEG</sequence>
<proteinExistence type="predicted"/>
<keyword evidence="4" id="KW-0255">Endonuclease</keyword>
<evidence type="ECO:0000313" key="6">
    <source>
        <dbReference type="EMBL" id="SJS89411.1"/>
    </source>
</evidence>
<evidence type="ECO:0000313" key="2">
    <source>
        <dbReference type="EMBL" id="CDS83724.1"/>
    </source>
</evidence>
<dbReference type="Pfam" id="PF01261">
    <property type="entry name" value="AP_endonuc_2"/>
    <property type="match status" value="1"/>
</dbReference>
<evidence type="ECO:0000313" key="5">
    <source>
        <dbReference type="EMBL" id="HBH1542751.1"/>
    </source>
</evidence>
<dbReference type="Gene3D" id="3.20.20.150">
    <property type="entry name" value="Divalent-metal-dependent TIM barrel enzymes"/>
    <property type="match status" value="1"/>
</dbReference>
<feature type="domain" description="Xylose isomerase-like TIM barrel" evidence="1">
    <location>
        <begin position="40"/>
        <end position="236"/>
    </location>
</feature>
<dbReference type="AlphaFoldDB" id="A0A069AUZ7"/>
<dbReference type="RefSeq" id="WP_011860855.1">
    <property type="nucleotide sequence ID" value="NZ_AP031492.1"/>
</dbReference>
<keyword evidence="4" id="KW-0540">Nuclease</keyword>
<reference evidence="5" key="4">
    <citation type="submission" date="2021-06" db="EMBL/GenBank/DDBJ databases">
        <authorList>
            <consortium name="NCBI Pathogen Detection Project"/>
        </authorList>
    </citation>
    <scope>NUCLEOTIDE SEQUENCE</scope>
    <source>
        <strain evidence="5">HN1000</strain>
    </source>
</reference>
<dbReference type="EMBL" id="LK933460">
    <property type="protein sequence ID" value="CDT77050.1"/>
    <property type="molecule type" value="Genomic_DNA"/>
</dbReference>
<organism evidence="4">
    <name type="scientific">Clostridioides difficile</name>
    <name type="common">Peptoclostridium difficile</name>
    <dbReference type="NCBI Taxonomy" id="1496"/>
    <lineage>
        <taxon>Bacteria</taxon>
        <taxon>Bacillati</taxon>
        <taxon>Bacillota</taxon>
        <taxon>Clostridia</taxon>
        <taxon>Peptostreptococcales</taxon>
        <taxon>Peptostreptococcaceae</taxon>
        <taxon>Clostridioides</taxon>
    </lineage>
</organism>
<dbReference type="InterPro" id="IPR036237">
    <property type="entry name" value="Xyl_isomerase-like_sf"/>
</dbReference>
<reference evidence="5" key="3">
    <citation type="journal article" date="2018" name="Genome Biol.">
        <title>SKESA: strategic k-mer extension for scrupulous assemblies.</title>
        <authorList>
            <person name="Souvorov A."/>
            <person name="Agarwala R."/>
            <person name="Lipman D.J."/>
        </authorList>
    </citation>
    <scope>NUCLEOTIDE SEQUENCE</scope>
    <source>
        <strain evidence="5">HN1000</strain>
    </source>
</reference>
<dbReference type="KEGG" id="pdf:CD630DERM_05560"/>
<evidence type="ECO:0000313" key="4">
    <source>
        <dbReference type="EMBL" id="CDT77050.1"/>
    </source>
</evidence>
<reference evidence="4" key="1">
    <citation type="submission" date="2014-07" db="EMBL/GenBank/DDBJ databases">
        <authorList>
            <person name="Monot Marc"/>
        </authorList>
    </citation>
    <scope>NUCLEOTIDE SEQUENCE</scope>
    <source>
        <strain evidence="4">7032989</strain>
        <strain evidence="3">7032994</strain>
    </source>
</reference>
<dbReference type="GO" id="GO:0004519">
    <property type="term" value="F:endonuclease activity"/>
    <property type="evidence" value="ECO:0007669"/>
    <property type="project" value="UniProtKB-KW"/>
</dbReference>
<dbReference type="EMBL" id="LK932355">
    <property type="protein sequence ID" value="CDS83827.1"/>
    <property type="molecule type" value="Genomic_DNA"/>
</dbReference>
<evidence type="ECO:0000313" key="3">
    <source>
        <dbReference type="EMBL" id="CDS83827.1"/>
    </source>
</evidence>
<keyword evidence="4" id="KW-0378">Hydrolase</keyword>
<dbReference type="PATRIC" id="fig|1496.854.peg.554"/>
<protein>
    <submittedName>
        <fullName evidence="6">Endonuclease IV</fullName>
    </submittedName>
    <submittedName>
        <fullName evidence="4">Putative sugar isomerase / endonuclease</fullName>
    </submittedName>
    <submittedName>
        <fullName evidence="5">TIM barrel protein</fullName>
    </submittedName>
</protein>
<name>A0A069AUZ7_CLODI</name>